<dbReference type="AlphaFoldDB" id="A0A7Y3RPM6"/>
<dbReference type="Proteomes" id="UP000536835">
    <property type="component" value="Unassembled WGS sequence"/>
</dbReference>
<feature type="transmembrane region" description="Helical" evidence="2">
    <location>
        <begin position="20"/>
        <end position="45"/>
    </location>
</feature>
<dbReference type="Pfam" id="PF07916">
    <property type="entry name" value="TraG_N"/>
    <property type="match status" value="1"/>
</dbReference>
<feature type="compositionally biased region" description="Low complexity" evidence="1">
    <location>
        <begin position="871"/>
        <end position="880"/>
    </location>
</feature>
<feature type="region of interest" description="Disordered" evidence="1">
    <location>
        <begin position="842"/>
        <end position="983"/>
    </location>
</feature>
<keyword evidence="2" id="KW-0812">Transmembrane</keyword>
<feature type="compositionally biased region" description="Basic and acidic residues" evidence="1">
    <location>
        <begin position="885"/>
        <end position="897"/>
    </location>
</feature>
<name>A0A7Y3RPM6_9PROT</name>
<organism evidence="4 5">
    <name type="scientific">Parvularcula mediterranea</name>
    <dbReference type="NCBI Taxonomy" id="2732508"/>
    <lineage>
        <taxon>Bacteria</taxon>
        <taxon>Pseudomonadati</taxon>
        <taxon>Pseudomonadota</taxon>
        <taxon>Alphaproteobacteria</taxon>
        <taxon>Parvularculales</taxon>
        <taxon>Parvularculaceae</taxon>
        <taxon>Parvularcula</taxon>
    </lineage>
</organism>
<feature type="transmembrane region" description="Helical" evidence="2">
    <location>
        <begin position="332"/>
        <end position="353"/>
    </location>
</feature>
<dbReference type="EMBL" id="JABFCX010000003">
    <property type="protein sequence ID" value="NNU17505.1"/>
    <property type="molecule type" value="Genomic_DNA"/>
</dbReference>
<feature type="compositionally biased region" description="Polar residues" evidence="1">
    <location>
        <begin position="495"/>
        <end position="512"/>
    </location>
</feature>
<feature type="compositionally biased region" description="Basic and acidic residues" evidence="1">
    <location>
        <begin position="909"/>
        <end position="924"/>
    </location>
</feature>
<gene>
    <name evidence="4" type="ORF">HK107_14325</name>
</gene>
<keyword evidence="5" id="KW-1185">Reference proteome</keyword>
<feature type="region of interest" description="Disordered" evidence="1">
    <location>
        <begin position="486"/>
        <end position="521"/>
    </location>
</feature>
<evidence type="ECO:0000313" key="5">
    <source>
        <dbReference type="Proteomes" id="UP000536835"/>
    </source>
</evidence>
<protein>
    <submittedName>
        <fullName evidence="4">Conjugal transfer protein TraG</fullName>
    </submittedName>
</protein>
<dbReference type="InterPro" id="IPR012931">
    <property type="entry name" value="TraG_N_Proteobacteria"/>
</dbReference>
<evidence type="ECO:0000256" key="2">
    <source>
        <dbReference type="SAM" id="Phobius"/>
    </source>
</evidence>
<reference evidence="4 5" key="1">
    <citation type="submission" date="2020-05" db="EMBL/GenBank/DDBJ databases">
        <title>Parvularcula mediterraneae sp. nov., isolated from polypropylene straw from shallow seawater of the seashore of Laganas in Zakynthos island, Greece.</title>
        <authorList>
            <person name="Szabo I."/>
            <person name="Al-Omari J."/>
            <person name="Rado J."/>
            <person name="Szerdahelyi G.S."/>
        </authorList>
    </citation>
    <scope>NUCLEOTIDE SEQUENCE [LARGE SCALE GENOMIC DNA]</scope>
    <source>
        <strain evidence="4 5">ZS-1/3</strain>
    </source>
</reference>
<feature type="transmembrane region" description="Helical" evidence="2">
    <location>
        <begin position="57"/>
        <end position="75"/>
    </location>
</feature>
<keyword evidence="2" id="KW-1133">Transmembrane helix</keyword>
<evidence type="ECO:0000256" key="1">
    <source>
        <dbReference type="SAM" id="MobiDB-lite"/>
    </source>
</evidence>
<feature type="transmembrane region" description="Helical" evidence="2">
    <location>
        <begin position="365"/>
        <end position="382"/>
    </location>
</feature>
<feature type="domain" description="TraG N-terminal Proteobacteria" evidence="3">
    <location>
        <begin position="2"/>
        <end position="457"/>
    </location>
</feature>
<evidence type="ECO:0000313" key="4">
    <source>
        <dbReference type="EMBL" id="NNU17505.1"/>
    </source>
</evidence>
<comment type="caution">
    <text evidence="4">The sequence shown here is derived from an EMBL/GenBank/DDBJ whole genome shotgun (WGS) entry which is preliminary data.</text>
</comment>
<evidence type="ECO:0000259" key="3">
    <source>
        <dbReference type="Pfam" id="PF07916"/>
    </source>
</evidence>
<keyword evidence="2" id="KW-0472">Membrane</keyword>
<dbReference type="RefSeq" id="WP_173200988.1">
    <property type="nucleotide sequence ID" value="NZ_JABFCX010000003.1"/>
</dbReference>
<feature type="compositionally biased region" description="Basic and acidic residues" evidence="1">
    <location>
        <begin position="957"/>
        <end position="974"/>
    </location>
</feature>
<proteinExistence type="predicted"/>
<accession>A0A7Y3RPM6</accession>
<sequence>MEVITYGGGAFIRDMFNAVAAIVGLGSFGSILRLSLLTGLLFVLFQTAFSMNFMTTVRWFVGSLIIYLCLLVPKVEVQVVDRFDPGLPGANVENVPLGLALIASLTTTVGAEITEQTETAFGLPDDLQYQDNGFIYGSKIFKDAMSFQVTDATFGQNLSGFIRTCVFYDLLEHRYSVTELRETNDLWELVTETYPPNPARFYEYVTGPGTTEVRDCETAATDLGALWEAEADRIATIYGKQIAPEMTEAAAQALVLGSLTDAHDFFLGSARDAGEQIKQATLGNLIDKAVRDQGAELGADALLDAYSQARTEAEQGRAIREGARLAERWVPLFRTVAETLFYGLFPILFPLFLLPEVGFRMLRGYVSGFVVLMAWGPLYVILHRIMMGTASARSLGAAYTPSSGEEITLVTQSGIEAVHADIAMIAGYMTLMIPFVAGALGRGAGAAFSGLSQTLLHPAQTAAQGAAREVSTGNLSLGNTQFDTHRFSSVDGNRRSTSGFVDTGEMSWNTSEGGRMRRTGSGASVYDGRSAISAGGTRVDYSGGLATALQSEASVSLEERDAAAQRSSTAVSALAHQIGDVGWQVSNGRSFEDATGFSLDTRGTKSFNELVSNASRFAERFTEGKDQEFAFQAYMQASASKRFGVPLVGGLKAEAGARGSAGWSARRGEIYEAAMDASRTDTSAKAYDDILQTFDRDSTSETSSQSSNWREAFAANLQELNSASQDQEHYTARSEAARELASRVEREAAGFTANWDNAFLEHMAEQDRGDGHAVGMEEASRRWTSGDLDDRMWVEREAREFIDTQADQLLELPEVNGYAGPASLPDAVPSSFDDVRAVGADNMSEAERRRANPPGAELSSPEFDGRRADATARGTAASADFNRTMVERSSDDGERTGQLRRFTVQSRVQDGRDGEWDAFARSEPDDMPEEYSDIWRKSKRLPGLGGAPIDGDSQQADENRMPREQRMSSSDHYETGALLLGED</sequence>